<dbReference type="Proteomes" id="UP001497497">
    <property type="component" value="Unassembled WGS sequence"/>
</dbReference>
<sequence>MNCFLQNITIHSFDACHAVQHYMLLEDTKKAEFERDFSGHIMAVTDAITVDYPARSESMFYNVLGKLKNITPESSISEDILVQMFLSNTMTSEQIISTLPERQASIASYLYARMARPFNINHVMPNLGNGEILDLPLDSTPATSQRLWPDQNMQESSRHSGRDFYEELFQLDKPSETETPVIKYIPCDVDIDLLGLERGTD</sequence>
<keyword evidence="2" id="KW-1185">Reference proteome</keyword>
<name>A0AAV2HU71_LYMST</name>
<reference evidence="1 2" key="1">
    <citation type="submission" date="2024-04" db="EMBL/GenBank/DDBJ databases">
        <authorList>
            <consortium name="Genoscope - CEA"/>
            <person name="William W."/>
        </authorList>
    </citation>
    <scope>NUCLEOTIDE SEQUENCE [LARGE SCALE GENOMIC DNA]</scope>
</reference>
<gene>
    <name evidence="1" type="ORF">GSLYS_00010404001</name>
</gene>
<evidence type="ECO:0000313" key="2">
    <source>
        <dbReference type="Proteomes" id="UP001497497"/>
    </source>
</evidence>
<protein>
    <submittedName>
        <fullName evidence="1">Uncharacterized protein</fullName>
    </submittedName>
</protein>
<comment type="caution">
    <text evidence="1">The sequence shown here is derived from an EMBL/GenBank/DDBJ whole genome shotgun (WGS) entry which is preliminary data.</text>
</comment>
<feature type="non-terminal residue" evidence="1">
    <location>
        <position position="201"/>
    </location>
</feature>
<evidence type="ECO:0000313" key="1">
    <source>
        <dbReference type="EMBL" id="CAL1536491.1"/>
    </source>
</evidence>
<organism evidence="1 2">
    <name type="scientific">Lymnaea stagnalis</name>
    <name type="common">Great pond snail</name>
    <name type="synonym">Helix stagnalis</name>
    <dbReference type="NCBI Taxonomy" id="6523"/>
    <lineage>
        <taxon>Eukaryota</taxon>
        <taxon>Metazoa</taxon>
        <taxon>Spiralia</taxon>
        <taxon>Lophotrochozoa</taxon>
        <taxon>Mollusca</taxon>
        <taxon>Gastropoda</taxon>
        <taxon>Heterobranchia</taxon>
        <taxon>Euthyneura</taxon>
        <taxon>Panpulmonata</taxon>
        <taxon>Hygrophila</taxon>
        <taxon>Lymnaeoidea</taxon>
        <taxon>Lymnaeidae</taxon>
        <taxon>Lymnaea</taxon>
    </lineage>
</organism>
<dbReference type="AlphaFoldDB" id="A0AAV2HU71"/>
<accession>A0AAV2HU71</accession>
<proteinExistence type="predicted"/>
<dbReference type="EMBL" id="CAXITT010000231">
    <property type="protein sequence ID" value="CAL1536491.1"/>
    <property type="molecule type" value="Genomic_DNA"/>
</dbReference>